<dbReference type="PANTHER" id="PTHR11012:SF30">
    <property type="entry name" value="PROTEIN KINASE-LIKE DOMAIN-CONTAINING"/>
    <property type="match status" value="1"/>
</dbReference>
<organism evidence="2 3">
    <name type="scientific">Tenebrio molitor</name>
    <name type="common">Yellow mealworm beetle</name>
    <dbReference type="NCBI Taxonomy" id="7067"/>
    <lineage>
        <taxon>Eukaryota</taxon>
        <taxon>Metazoa</taxon>
        <taxon>Ecdysozoa</taxon>
        <taxon>Arthropoda</taxon>
        <taxon>Hexapoda</taxon>
        <taxon>Insecta</taxon>
        <taxon>Pterygota</taxon>
        <taxon>Neoptera</taxon>
        <taxon>Endopterygota</taxon>
        <taxon>Coleoptera</taxon>
        <taxon>Polyphaga</taxon>
        <taxon>Cucujiformia</taxon>
        <taxon>Tenebrionidae</taxon>
        <taxon>Tenebrio</taxon>
    </lineage>
</organism>
<reference evidence="2" key="2">
    <citation type="submission" date="2021-08" db="EMBL/GenBank/DDBJ databases">
        <authorList>
            <person name="Eriksson T."/>
        </authorList>
    </citation>
    <scope>NUCLEOTIDE SEQUENCE</scope>
    <source>
        <strain evidence="2">Stoneville</strain>
        <tissue evidence="2">Whole head</tissue>
    </source>
</reference>
<dbReference type="InterPro" id="IPR015897">
    <property type="entry name" value="CHK_kinase-like"/>
</dbReference>
<dbReference type="OrthoDB" id="8250698at2759"/>
<name>A0A8J6H8J9_TENMO</name>
<dbReference type="EMBL" id="JABDTM020027746">
    <property type="protein sequence ID" value="KAH0810045.1"/>
    <property type="molecule type" value="Genomic_DNA"/>
</dbReference>
<dbReference type="Pfam" id="PF02958">
    <property type="entry name" value="EcKL"/>
    <property type="match status" value="1"/>
</dbReference>
<keyword evidence="3" id="KW-1185">Reference proteome</keyword>
<accession>A0A8J6H8J9</accession>
<proteinExistence type="predicted"/>
<dbReference type="AlphaFoldDB" id="A0A8J6H8J9"/>
<evidence type="ECO:0000313" key="3">
    <source>
        <dbReference type="Proteomes" id="UP000719412"/>
    </source>
</evidence>
<dbReference type="InterPro" id="IPR004119">
    <property type="entry name" value="EcKL"/>
</dbReference>
<evidence type="ECO:0000259" key="1">
    <source>
        <dbReference type="SMART" id="SM00587"/>
    </source>
</evidence>
<dbReference type="Proteomes" id="UP000719412">
    <property type="component" value="Unassembled WGS sequence"/>
</dbReference>
<reference evidence="2" key="1">
    <citation type="journal article" date="2020" name="J Insects Food Feed">
        <title>The yellow mealworm (Tenebrio molitor) genome: a resource for the emerging insects as food and feed industry.</title>
        <authorList>
            <person name="Eriksson T."/>
            <person name="Andere A."/>
            <person name="Kelstrup H."/>
            <person name="Emery V."/>
            <person name="Picard C."/>
        </authorList>
    </citation>
    <scope>NUCLEOTIDE SEQUENCE</scope>
    <source>
        <strain evidence="2">Stoneville</strain>
        <tissue evidence="2">Whole head</tissue>
    </source>
</reference>
<protein>
    <recommendedName>
        <fullName evidence="1">CHK kinase-like domain-containing protein</fullName>
    </recommendedName>
</protein>
<comment type="caution">
    <text evidence="2">The sequence shown here is derived from an EMBL/GenBank/DDBJ whole genome shotgun (WGS) entry which is preliminary data.</text>
</comment>
<gene>
    <name evidence="2" type="ORF">GEV33_012748</name>
</gene>
<dbReference type="SMART" id="SM00587">
    <property type="entry name" value="CHK"/>
    <property type="match status" value="1"/>
</dbReference>
<sequence length="401" mass="46914">MNNFRKLVVLTKWLNSVSKKRAFKNHTERIFGGVKSSDKDLGDITFVNLNRKTEGNKDQKHSCVMKSCKSDLPWTKIIGTKTMYQNEIYFYQKVLPTFAQFQEKKSVREPFYHFPECYYAKIYEGIEVMILKNMRKEGYLMHNGACPMSEESIRKIVQNFGKFHAISFALRDQNPKIFRTFARDLTDVTRLLADEDDEMEEDRFLVDLYKIAKEKKLLEISNKLFKLPNMIDTVDSTDSFAVIVHGDAEPGNFLFKYTDNERSKLDQVCFLDFQRSRLASPVYDLSCLLFSCMSGDDVKNFDDFNKLYYESLSDFLRQLGSDPDKMFPFDELENQWKMYGKFGLRRMVTVTKNYLLDQEDVFSLGEVLESILEVSFSTKAVEKCGDRIFPMIKLAIDKEMI</sequence>
<dbReference type="PANTHER" id="PTHR11012">
    <property type="entry name" value="PROTEIN KINASE-LIKE DOMAIN-CONTAINING"/>
    <property type="match status" value="1"/>
</dbReference>
<feature type="domain" description="CHK kinase-like" evidence="1">
    <location>
        <begin position="129"/>
        <end position="318"/>
    </location>
</feature>
<evidence type="ECO:0000313" key="2">
    <source>
        <dbReference type="EMBL" id="KAH0810045.1"/>
    </source>
</evidence>